<keyword evidence="3" id="KW-1185">Reference proteome</keyword>
<dbReference type="InterPro" id="IPR009732">
    <property type="entry name" value="DUF1304"/>
</dbReference>
<dbReference type="EMBL" id="CAKLPY010000001">
    <property type="protein sequence ID" value="CAH0995020.1"/>
    <property type="molecule type" value="Genomic_DNA"/>
</dbReference>
<dbReference type="PANTHER" id="PTHR38446">
    <property type="entry name" value="BLL0914 PROTEIN"/>
    <property type="match status" value="1"/>
</dbReference>
<feature type="transmembrane region" description="Helical" evidence="1">
    <location>
        <begin position="78"/>
        <end position="96"/>
    </location>
</feature>
<proteinExistence type="predicted"/>
<name>A0ABN8EQ25_9BACT</name>
<dbReference type="RefSeq" id="WP_238805290.1">
    <property type="nucleotide sequence ID" value="NZ_CAKLPY010000001.1"/>
</dbReference>
<feature type="transmembrane region" description="Helical" evidence="1">
    <location>
        <begin position="49"/>
        <end position="71"/>
    </location>
</feature>
<dbReference type="Proteomes" id="UP000837932">
    <property type="component" value="Unassembled WGS sequence"/>
</dbReference>
<reference evidence="2" key="1">
    <citation type="submission" date="2021-12" db="EMBL/GenBank/DDBJ databases">
        <authorList>
            <person name="Rodrigo-Torres L."/>
            <person name="Arahal R. D."/>
            <person name="Lucena T."/>
        </authorList>
    </citation>
    <scope>NUCLEOTIDE SEQUENCE</scope>
    <source>
        <strain evidence="2">CECT 8858</strain>
    </source>
</reference>
<dbReference type="PANTHER" id="PTHR38446:SF1">
    <property type="entry name" value="BLL0914 PROTEIN"/>
    <property type="match status" value="1"/>
</dbReference>
<comment type="caution">
    <text evidence="2">The sequence shown here is derived from an EMBL/GenBank/DDBJ whole genome shotgun (WGS) entry which is preliminary data.</text>
</comment>
<keyword evidence="1" id="KW-0472">Membrane</keyword>
<feature type="transmembrane region" description="Helical" evidence="1">
    <location>
        <begin position="102"/>
        <end position="119"/>
    </location>
</feature>
<dbReference type="Pfam" id="PF06993">
    <property type="entry name" value="DUF1304"/>
    <property type="match status" value="1"/>
</dbReference>
<organism evidence="2 3">
    <name type="scientific">Emticicia aquatica</name>
    <dbReference type="NCBI Taxonomy" id="1681835"/>
    <lineage>
        <taxon>Bacteria</taxon>
        <taxon>Pseudomonadati</taxon>
        <taxon>Bacteroidota</taxon>
        <taxon>Cytophagia</taxon>
        <taxon>Cytophagales</taxon>
        <taxon>Leadbetterellaceae</taxon>
        <taxon>Emticicia</taxon>
    </lineage>
</organism>
<keyword evidence="1" id="KW-1133">Transmembrane helix</keyword>
<sequence>MELLPKILIGLMAIEHCYILWLEMFVWTTRGPKVFKGLPKELFVPTKTLAANQGLYNGFLAAGLFWSLIITDSIWSDNVAIFFLSCIMIAGIYGGLTAGKRILYIQALPAFLALISVIFI</sequence>
<evidence type="ECO:0000256" key="1">
    <source>
        <dbReference type="SAM" id="Phobius"/>
    </source>
</evidence>
<evidence type="ECO:0000313" key="3">
    <source>
        <dbReference type="Proteomes" id="UP000837932"/>
    </source>
</evidence>
<keyword evidence="1" id="KW-0812">Transmembrane</keyword>
<evidence type="ECO:0008006" key="4">
    <source>
        <dbReference type="Google" id="ProtNLM"/>
    </source>
</evidence>
<gene>
    <name evidence="2" type="ORF">EMA8858_01140</name>
</gene>
<accession>A0ABN8EQ25</accession>
<protein>
    <recommendedName>
        <fullName evidence="4">DUF1304 domain-containing protein</fullName>
    </recommendedName>
</protein>
<evidence type="ECO:0000313" key="2">
    <source>
        <dbReference type="EMBL" id="CAH0995020.1"/>
    </source>
</evidence>
<feature type="transmembrane region" description="Helical" evidence="1">
    <location>
        <begin position="7"/>
        <end position="29"/>
    </location>
</feature>